<accession>A0A5M3PKK1</accession>
<sequence length="141" mass="15298">MCPRPLGKDIENHTGTVQHTALELVLNVAFLARTQGVIEQHNISLIGRHRVTNFFQLALTDEKSGTGLLPGPRDGTNRLNTGGGYKLPKFTGVFGAIVGSKIDVDEYCALTDIRTFKQLASTPGNQTMGDIKTNTRGHKIP</sequence>
<dbReference type="AlphaFoldDB" id="A0A5M3PKK1"/>
<evidence type="ECO:0000313" key="1">
    <source>
        <dbReference type="EMBL" id="GBO83266.1"/>
    </source>
</evidence>
<gene>
    <name evidence="1" type="ORF">MS5N3_07170</name>
</gene>
<evidence type="ECO:0000313" key="2">
    <source>
        <dbReference type="Proteomes" id="UP000340077"/>
    </source>
</evidence>
<dbReference type="Proteomes" id="UP000340077">
    <property type="component" value="Unassembled WGS sequence"/>
</dbReference>
<comment type="caution">
    <text evidence="1">The sequence shown here is derived from an EMBL/GenBank/DDBJ whole genome shotgun (WGS) entry which is preliminary data.</text>
</comment>
<proteinExistence type="predicted"/>
<organism evidence="1 2">
    <name type="scientific">Marinobacter salsuginis</name>
    <dbReference type="NCBI Taxonomy" id="418719"/>
    <lineage>
        <taxon>Bacteria</taxon>
        <taxon>Pseudomonadati</taxon>
        <taxon>Pseudomonadota</taxon>
        <taxon>Gammaproteobacteria</taxon>
        <taxon>Pseudomonadales</taxon>
        <taxon>Marinobacteraceae</taxon>
        <taxon>Marinobacter</taxon>
    </lineage>
</organism>
<protein>
    <submittedName>
        <fullName evidence="1">Uncharacterized protein</fullName>
    </submittedName>
</protein>
<keyword evidence="2" id="KW-1185">Reference proteome</keyword>
<name>A0A5M3PKK1_9GAMM</name>
<reference evidence="1 2" key="1">
    <citation type="journal article" date="2019" name="J. Gen. Appl. Microbiol.">
        <title>Aerobic degradation of cis-dichloroethene by the marine bacterium Marinobacter salsuginis strain 5N-3.</title>
        <authorList>
            <person name="Inoue Y."/>
            <person name="Fukunaga Y."/>
            <person name="Katsumata H."/>
            <person name="Ohji S."/>
            <person name="Hosoyama A."/>
            <person name="Mori K."/>
            <person name="Ando K."/>
        </authorList>
    </citation>
    <scope>NUCLEOTIDE SEQUENCE [LARGE SCALE GENOMIC DNA]</scope>
    <source>
        <strain evidence="1 2">5N-3</strain>
    </source>
</reference>
<dbReference type="EMBL" id="BGZH01000001">
    <property type="protein sequence ID" value="GBO83266.1"/>
    <property type="molecule type" value="Genomic_DNA"/>
</dbReference>